<evidence type="ECO:0000259" key="1">
    <source>
        <dbReference type="PROSITE" id="PS50190"/>
    </source>
</evidence>
<name>A0A8S1VFX4_PAROT</name>
<dbReference type="Proteomes" id="UP000683925">
    <property type="component" value="Unassembled WGS sequence"/>
</dbReference>
<evidence type="ECO:0000313" key="3">
    <source>
        <dbReference type="Proteomes" id="UP000683925"/>
    </source>
</evidence>
<keyword evidence="3" id="KW-1185">Reference proteome</keyword>
<accession>A0A8S1VFX4</accession>
<comment type="caution">
    <text evidence="2">The sequence shown here is derived from an EMBL/GenBank/DDBJ whole genome shotgun (WGS) entry which is preliminary data.</text>
</comment>
<dbReference type="OrthoDB" id="292089at2759"/>
<dbReference type="GO" id="GO:0032012">
    <property type="term" value="P:regulation of ARF protein signal transduction"/>
    <property type="evidence" value="ECO:0007669"/>
    <property type="project" value="InterPro"/>
</dbReference>
<dbReference type="AlphaFoldDB" id="A0A8S1VFX4"/>
<dbReference type="PANTHER" id="PTHR10663">
    <property type="entry name" value="GUANYL-NUCLEOTIDE EXCHANGE FACTOR"/>
    <property type="match status" value="1"/>
</dbReference>
<feature type="domain" description="SEC7" evidence="1">
    <location>
        <begin position="356"/>
        <end position="536"/>
    </location>
</feature>
<dbReference type="PROSITE" id="PS50190">
    <property type="entry name" value="SEC7"/>
    <property type="match status" value="1"/>
</dbReference>
<protein>
    <recommendedName>
        <fullName evidence="1">SEC7 domain-containing protein</fullName>
    </recommendedName>
</protein>
<dbReference type="GO" id="GO:0005085">
    <property type="term" value="F:guanyl-nucleotide exchange factor activity"/>
    <property type="evidence" value="ECO:0007669"/>
    <property type="project" value="InterPro"/>
</dbReference>
<sequence>MDNVQFEVQSILLRIRDYKKTNQLAVGSFGQIFTQGTLNGLLMYEDSDEQVSIALINFYSKITYLEGKQVLEKMVDAVQKITSVNQLLLEKKLKFIRNAFEHPELDVPIMNSLIKMNRQIESSVPNLLIRELARDSLSQGLKRMSQTCNEELLIAALLDLRNEVLQQIANRNNETVKLIEYPYSIMIFILQLRKPQQFIVQYYIPMLLQLVKFDHPVIWNYLNQALLFVLNLNMQEKLGDDLFETRTLFGQVVLKGISNHLNRLSNMSITDMAQHCEIDTHFFVKFLMELFSSKEKIKFIFKKCDMNPFQKPVFQEVVQKLFELSRVSKRLQCDDGRTLQKQIYELQVQLFKASLTKKSQQETTKLIKFLTDFTNEPRNTIKGIPHEQVVNFLKYCNLFNEKLMIEILGCHKEECVTIMEKYVNTFDYSQLSLVEGLRFLTSNFLLFGESQMIERVLNSFTIRYFEQNKDSTYFKHPDYLFTYTYAILLLNTDLFNKTVTKHMSLDDFKKTCKTINNGESLPNDVLVADYNNIQQDEIKCIRDFATTDDLSQFVWDKYLATKCEARQIYQSMNEYFEIQTDEEHYGDLILTAMVHNIEELIAQTQDVQELTSFLQQVIDICISNDKLDNAQQILISVMKMSNDQYDMSMYAGFYIAEQLLPYTQQFQPIISLINNTIMQRHQLATDNISKDCRNVLSRIKLNNKFTKKKMGSNEGVIQLFTQFLRQTTDEESEDDLLNELPKQEEQQQPQIGIKSPFLLSNLINQTKFLDKERLNEFLGLLLDSIQNITDFKKEYIKFAQIIFISVEILRVNTDRLLQFWPTVVNILTQKQKFESIKKNSIKQLLSSYCGYTLLKLVIEFLHQGESLENYYDCFKQGLEYLGDQSLEILQEFLIEIQKFLKQNSELDFSIIFLNNIVQLLLTIFTELEKKTLDQTDAQIIMNLIQDIFEQIQRYQSEKELVQILRKHLEILNTLLKQRQLRSVSSVDGFIAKHTLQIMTTYEKYIHEQDNAFLNDLLSLALNLSNEHLQKIIQIMMQVILNYKYIDLKEKEFSILFNQVTSRQQQILQTNNDQMLVNYSQNLQKMYFNWIQKDRFSLQLWLDILKKFGEILANLKQNKSPLQENVSLSFQCVCQNQYFQDILKSQSNDVQEKTKQFGKQHNLELLT</sequence>
<dbReference type="InterPro" id="IPR000904">
    <property type="entry name" value="Sec7_dom"/>
</dbReference>
<evidence type="ECO:0000313" key="2">
    <source>
        <dbReference type="EMBL" id="CAD8176170.1"/>
    </source>
</evidence>
<reference evidence="2" key="1">
    <citation type="submission" date="2021-01" db="EMBL/GenBank/DDBJ databases">
        <authorList>
            <consortium name="Genoscope - CEA"/>
            <person name="William W."/>
        </authorList>
    </citation>
    <scope>NUCLEOTIDE SEQUENCE</scope>
</reference>
<dbReference type="SMART" id="SM00222">
    <property type="entry name" value="Sec7"/>
    <property type="match status" value="1"/>
</dbReference>
<gene>
    <name evidence="2" type="ORF">POCTA_138.1.T0660254</name>
</gene>
<dbReference type="Pfam" id="PF01369">
    <property type="entry name" value="Sec7"/>
    <property type="match status" value="1"/>
</dbReference>
<dbReference type="PANTHER" id="PTHR10663:SF388">
    <property type="entry name" value="GOLGI-SPECIFIC BREFELDIN A-RESISTANCE GUANINE NUCLEOTIDE EXCHANGE FACTOR 1"/>
    <property type="match status" value="1"/>
</dbReference>
<organism evidence="2 3">
    <name type="scientific">Paramecium octaurelia</name>
    <dbReference type="NCBI Taxonomy" id="43137"/>
    <lineage>
        <taxon>Eukaryota</taxon>
        <taxon>Sar</taxon>
        <taxon>Alveolata</taxon>
        <taxon>Ciliophora</taxon>
        <taxon>Intramacronucleata</taxon>
        <taxon>Oligohymenophorea</taxon>
        <taxon>Peniculida</taxon>
        <taxon>Parameciidae</taxon>
        <taxon>Paramecium</taxon>
    </lineage>
</organism>
<dbReference type="OMA" id="ECVTIME"/>
<dbReference type="EMBL" id="CAJJDP010000065">
    <property type="protein sequence ID" value="CAD8176170.1"/>
    <property type="molecule type" value="Genomic_DNA"/>
</dbReference>
<proteinExistence type="predicted"/>